<keyword evidence="8" id="KW-1185">Reference proteome</keyword>
<accession>A0A1D9GP15</accession>
<evidence type="ECO:0000259" key="6">
    <source>
        <dbReference type="PROSITE" id="PS50894"/>
    </source>
</evidence>
<evidence type="ECO:0000256" key="4">
    <source>
        <dbReference type="PROSITE-ProRule" id="PRU00169"/>
    </source>
</evidence>
<dbReference type="InterPro" id="IPR008207">
    <property type="entry name" value="Sig_transdc_His_kin_Hpt_dom"/>
</dbReference>
<dbReference type="AlphaFoldDB" id="A0A1D9GP15"/>
<dbReference type="CDD" id="cd00088">
    <property type="entry name" value="HPT"/>
    <property type="match status" value="1"/>
</dbReference>
<evidence type="ECO:0000313" key="7">
    <source>
        <dbReference type="EMBL" id="AOY89140.1"/>
    </source>
</evidence>
<evidence type="ECO:0008006" key="9">
    <source>
        <dbReference type="Google" id="ProtNLM"/>
    </source>
</evidence>
<dbReference type="Gene3D" id="3.40.50.2300">
    <property type="match status" value="2"/>
</dbReference>
<dbReference type="PANTHER" id="PTHR44591">
    <property type="entry name" value="STRESS RESPONSE REGULATOR PROTEIN 1"/>
    <property type="match status" value="1"/>
</dbReference>
<evidence type="ECO:0000256" key="2">
    <source>
        <dbReference type="ARBA" id="ARBA00023012"/>
    </source>
</evidence>
<evidence type="ECO:0000256" key="1">
    <source>
        <dbReference type="ARBA" id="ARBA00022553"/>
    </source>
</evidence>
<dbReference type="STRING" id="1874317.BKP64_13730"/>
<dbReference type="InterPro" id="IPR001789">
    <property type="entry name" value="Sig_transdc_resp-reg_receiver"/>
</dbReference>
<evidence type="ECO:0000256" key="3">
    <source>
        <dbReference type="PROSITE-ProRule" id="PRU00110"/>
    </source>
</evidence>
<gene>
    <name evidence="7" type="ORF">BKP64_13730</name>
</gene>
<dbReference type="PROSITE" id="PS50110">
    <property type="entry name" value="RESPONSE_REGULATORY"/>
    <property type="match status" value="2"/>
</dbReference>
<keyword evidence="2" id="KW-0902">Two-component regulatory system</keyword>
<dbReference type="KEGG" id="msq:BKP64_13730"/>
<evidence type="ECO:0000313" key="8">
    <source>
        <dbReference type="Proteomes" id="UP000177445"/>
    </source>
</evidence>
<dbReference type="EMBL" id="CP017715">
    <property type="protein sequence ID" value="AOY89140.1"/>
    <property type="molecule type" value="Genomic_DNA"/>
</dbReference>
<dbReference type="PANTHER" id="PTHR44591:SF14">
    <property type="entry name" value="PROTEIN PILG"/>
    <property type="match status" value="1"/>
</dbReference>
<sequence>MDMDTKDKSDSHRVRLDELREGYLETLPERLEKLEYFIANIPVDSNYREDGGNLRAGLNLAYQEAHKLAGSAGAFGLRLISQAAAQVQDVIDKWFDPPPKDPRLKQQEMLRLVRAMSSMDTDEKPGHSPQAQHSSSTIHIVDDDELVAEEMRLWLEEAGFDAQVFLSASVYGDTYEILPRPDLIIMDIVFGNERSAGTRIIQFLKQKFGLLPPVAFLSVRDDIGARLSAFRSGAARYLAKPVSRTDLVELAREFADRKGTPAFRVLMVDDDETVLKVNQLIMEQAGLKVRSVSNPLETLDAAREFEPDVIILDVLMPEASGSEIAAVLREDRHYDPVPILFLTSATHPDQKVIGAALGGDDFINKPFDPDYLIATVFARARRSRRLRELLRQSQEN</sequence>
<proteinExistence type="predicted"/>
<dbReference type="PROSITE" id="PS50894">
    <property type="entry name" value="HPT"/>
    <property type="match status" value="1"/>
</dbReference>
<organism evidence="7 8">
    <name type="scientific">Marinobacter salinus</name>
    <dbReference type="NCBI Taxonomy" id="1874317"/>
    <lineage>
        <taxon>Bacteria</taxon>
        <taxon>Pseudomonadati</taxon>
        <taxon>Pseudomonadota</taxon>
        <taxon>Gammaproteobacteria</taxon>
        <taxon>Pseudomonadales</taxon>
        <taxon>Marinobacteraceae</taxon>
        <taxon>Marinobacter</taxon>
    </lineage>
</organism>
<evidence type="ECO:0000259" key="5">
    <source>
        <dbReference type="PROSITE" id="PS50110"/>
    </source>
</evidence>
<dbReference type="Proteomes" id="UP000177445">
    <property type="component" value="Chromosome"/>
</dbReference>
<dbReference type="InterPro" id="IPR011006">
    <property type="entry name" value="CheY-like_superfamily"/>
</dbReference>
<feature type="modified residue" description="4-aspartylphosphate" evidence="4">
    <location>
        <position position="313"/>
    </location>
</feature>
<keyword evidence="1 4" id="KW-0597">Phosphoprotein</keyword>
<feature type="modified residue" description="4-aspartylphosphate" evidence="4">
    <location>
        <position position="187"/>
    </location>
</feature>
<dbReference type="CDD" id="cd17574">
    <property type="entry name" value="REC_OmpR"/>
    <property type="match status" value="1"/>
</dbReference>
<dbReference type="Pfam" id="PF01627">
    <property type="entry name" value="Hpt"/>
    <property type="match status" value="1"/>
</dbReference>
<reference evidence="7 8" key="1">
    <citation type="submission" date="2016-10" db="EMBL/GenBank/DDBJ databases">
        <title>Marinobacter salinus sp. nov., a moderately halophilic bacterium isolated from a tidal flat environment.</title>
        <authorList>
            <person name="Park S.-J."/>
        </authorList>
    </citation>
    <scope>NUCLEOTIDE SEQUENCE [LARGE SCALE GENOMIC DNA]</scope>
    <source>
        <strain evidence="7 8">Hb8</strain>
    </source>
</reference>
<dbReference type="GO" id="GO:0000160">
    <property type="term" value="P:phosphorelay signal transduction system"/>
    <property type="evidence" value="ECO:0007669"/>
    <property type="project" value="UniProtKB-KW"/>
</dbReference>
<name>A0A1D9GP15_9GAMM</name>
<dbReference type="SUPFAM" id="SSF52172">
    <property type="entry name" value="CheY-like"/>
    <property type="match status" value="2"/>
</dbReference>
<dbReference type="GO" id="GO:0004672">
    <property type="term" value="F:protein kinase activity"/>
    <property type="evidence" value="ECO:0007669"/>
    <property type="project" value="UniProtKB-ARBA"/>
</dbReference>
<dbReference type="Pfam" id="PF00072">
    <property type="entry name" value="Response_reg"/>
    <property type="match status" value="2"/>
</dbReference>
<dbReference type="SUPFAM" id="SSF47226">
    <property type="entry name" value="Histidine-containing phosphotransfer domain, HPT domain"/>
    <property type="match status" value="1"/>
</dbReference>
<feature type="domain" description="Response regulatory" evidence="5">
    <location>
        <begin position="264"/>
        <end position="380"/>
    </location>
</feature>
<feature type="domain" description="Response regulatory" evidence="5">
    <location>
        <begin position="137"/>
        <end position="255"/>
    </location>
</feature>
<protein>
    <recommendedName>
        <fullName evidence="9">Response regulator</fullName>
    </recommendedName>
</protein>
<feature type="domain" description="HPt" evidence="6">
    <location>
        <begin position="12"/>
        <end position="127"/>
    </location>
</feature>
<dbReference type="InterPro" id="IPR050595">
    <property type="entry name" value="Bact_response_regulator"/>
</dbReference>
<dbReference type="CDD" id="cd00156">
    <property type="entry name" value="REC"/>
    <property type="match status" value="1"/>
</dbReference>
<dbReference type="SMART" id="SM00448">
    <property type="entry name" value="REC"/>
    <property type="match status" value="2"/>
</dbReference>
<dbReference type="InterPro" id="IPR036641">
    <property type="entry name" value="HPT_dom_sf"/>
</dbReference>
<feature type="modified residue" description="Phosphohistidine" evidence="3">
    <location>
        <position position="66"/>
    </location>
</feature>
<dbReference type="Gene3D" id="1.20.120.160">
    <property type="entry name" value="HPT domain"/>
    <property type="match status" value="1"/>
</dbReference>
<dbReference type="OrthoDB" id="9812260at2"/>